<keyword evidence="7" id="KW-0677">Repeat</keyword>
<dbReference type="PANTHER" id="PTHR45613">
    <property type="entry name" value="PENTATRICOPEPTIDE REPEAT-CONTAINING PROTEIN"/>
    <property type="match status" value="1"/>
</dbReference>
<keyword evidence="5" id="KW-0378">Hydrolase</keyword>
<evidence type="ECO:0000256" key="9">
    <source>
        <dbReference type="ARBA" id="ARBA00023136"/>
    </source>
</evidence>
<evidence type="ECO:0000256" key="8">
    <source>
        <dbReference type="ARBA" id="ARBA00022989"/>
    </source>
</evidence>
<dbReference type="CDD" id="cd06462">
    <property type="entry name" value="Peptidase_S24_S26"/>
    <property type="match status" value="1"/>
</dbReference>
<dbReference type="PROSITE" id="PS51375">
    <property type="entry name" value="PPR"/>
    <property type="match status" value="11"/>
</dbReference>
<comment type="catalytic activity">
    <reaction evidence="1">
        <text>Cleavage of hydrophobic, N-terminal signal or leader sequences from secreted and periplasmic proteins.</text>
        <dbReference type="EC" id="3.4.21.89"/>
    </reaction>
</comment>
<feature type="repeat" description="PPR" evidence="10">
    <location>
        <begin position="651"/>
        <end position="685"/>
    </location>
</feature>
<dbReference type="GO" id="GO:0016020">
    <property type="term" value="C:membrane"/>
    <property type="evidence" value="ECO:0007669"/>
    <property type="project" value="UniProtKB-SubCell"/>
</dbReference>
<feature type="domain" description="Peptidase S24/S26A/S26B/S26C" evidence="13">
    <location>
        <begin position="32"/>
        <end position="92"/>
    </location>
</feature>
<comment type="subcellular location">
    <subcellularLocation>
        <location evidence="2">Membrane</location>
    </subcellularLocation>
</comment>
<dbReference type="SUPFAM" id="SSF51306">
    <property type="entry name" value="LexA/Signal peptidase"/>
    <property type="match status" value="1"/>
</dbReference>
<dbReference type="InterPro" id="IPR036286">
    <property type="entry name" value="LexA/Signal_pep-like_sf"/>
</dbReference>
<feature type="transmembrane region" description="Helical" evidence="12">
    <location>
        <begin position="797"/>
        <end position="818"/>
    </location>
</feature>
<dbReference type="AlphaFoldDB" id="A0A6A4MDX8"/>
<feature type="transmembrane region" description="Helical" evidence="12">
    <location>
        <begin position="771"/>
        <end position="791"/>
    </location>
</feature>
<protein>
    <recommendedName>
        <fullName evidence="4">signal peptidase I</fullName>
        <ecNumber evidence="4">3.4.21.89</ecNumber>
    </recommendedName>
</protein>
<evidence type="ECO:0000259" key="13">
    <source>
        <dbReference type="Pfam" id="PF00717"/>
    </source>
</evidence>
<keyword evidence="5" id="KW-0645">Protease</keyword>
<proteinExistence type="inferred from homology"/>
<feature type="non-terminal residue" evidence="14">
    <location>
        <position position="1"/>
    </location>
</feature>
<feature type="repeat" description="PPR" evidence="10">
    <location>
        <begin position="295"/>
        <end position="325"/>
    </location>
</feature>
<gene>
    <name evidence="14" type="ORF">C3L33_00329</name>
</gene>
<evidence type="ECO:0000256" key="3">
    <source>
        <dbReference type="ARBA" id="ARBA00011035"/>
    </source>
</evidence>
<sequence>MIFYNCTLFSVSGIIVTSALMMWKTLICITGSISPIVVVLSESMEPGFQRGDILFLHMGKEPIRAGEIVVFNVEGRDIPIVHRVIKVHERKDNGEVDVLTKDDNEKPNSPPNSKPQMTEKPPTPSPFHVENPSQPHQTPPQQPHFFSPYARFKPHTKRLVNEICQILATQNNIQWQDTLETLLSEQETAPSDITHFVLDRIRDPELGLKFFDWVSNRPYGCSLDGFAYSSLLKLLARSRVFPEIERLMGVMRVEDKVPSREALDDVIRAYSDSGLAGKAVEFYRVFVSMYGYVPSVIGFNSLLDVIVKRGRIDVARQVYDEMIGREDGSVDNYSTCIMVRGLCKEGKVEEGKKLIDDRWGKGCVPNIVFYNTLIDGYCKKGDVEGAYALFKELKSKGFLPAVETYGAMINGFCKGGSFEAVDRLLAEETVRKMIDSGCEPDIVTFNTLINGLLQTRGICQGFRTVNQDDERGDNPDVITYGALVHGLVAAGEIDVALAIRDKMVERGVLPDACIYNVLMNGLCKRGRLPAAKQLLAEMLDQNLPPDAFVYATLVDGFIRNGDLNEAKRLFELAIENGVNPGVVGFNAMIKGYSKFGMMNDAVSCINRMMKRRISPDEYTYSIMVDGYVKQHDLDGALRMFTQMVKRKCKPNVVTYTSLINGFCLKGDFHGAENIFSEMKSCGLAPNVVTYSVLIRSFCKDGKLVKAVSFFELMLRSKCIPNDVTFHYLVTGFSHNARFINEKKGNEVCECEMSVFFAIFGMMISDGWDPRIAAYSSILVCLCLYGMLKTALQLGDKMVTKALNSFLLLLLLCCMGFAWKDNPGNGRTLVEDYRCCSHCKFQEAPDEIGDMLDSSCKHAHGHMAHKLHGTWVPEGDHNLYNDRGFYAHGQLWLQQDHITDTVVVSKIFLGDSHSQVLHSSTLGESTSLALFKGGGEGLESSDPAEGLVQSFSSLSGLYRPTEALSSVRTALISLFPDN</sequence>
<evidence type="ECO:0000256" key="5">
    <source>
        <dbReference type="ARBA" id="ARBA00022670"/>
    </source>
</evidence>
<feature type="repeat" description="PPR" evidence="10">
    <location>
        <begin position="511"/>
        <end position="545"/>
    </location>
</feature>
<keyword evidence="8 12" id="KW-1133">Transmembrane helix</keyword>
<feature type="repeat" description="PPR" evidence="10">
    <location>
        <begin position="366"/>
        <end position="400"/>
    </location>
</feature>
<feature type="repeat" description="PPR" evidence="10">
    <location>
        <begin position="476"/>
        <end position="510"/>
    </location>
</feature>
<feature type="repeat" description="PPR" evidence="10">
    <location>
        <begin position="581"/>
        <end position="615"/>
    </location>
</feature>
<dbReference type="NCBIfam" id="TIGR00756">
    <property type="entry name" value="PPR"/>
    <property type="match status" value="11"/>
</dbReference>
<dbReference type="Proteomes" id="UP000428333">
    <property type="component" value="Linkage Group LG01"/>
</dbReference>
<feature type="repeat" description="PPR" evidence="10">
    <location>
        <begin position="546"/>
        <end position="580"/>
    </location>
</feature>
<feature type="repeat" description="PPR" evidence="10">
    <location>
        <begin position="401"/>
        <end position="440"/>
    </location>
</feature>
<dbReference type="OrthoDB" id="185373at2759"/>
<evidence type="ECO:0000256" key="2">
    <source>
        <dbReference type="ARBA" id="ARBA00004370"/>
    </source>
</evidence>
<name>A0A6A4MDX8_9ERIC</name>
<dbReference type="InterPro" id="IPR002885">
    <property type="entry name" value="PPR_rpt"/>
</dbReference>
<keyword evidence="15" id="KW-1185">Reference proteome</keyword>
<dbReference type="Pfam" id="PF12854">
    <property type="entry name" value="PPR_1"/>
    <property type="match status" value="1"/>
</dbReference>
<evidence type="ECO:0000256" key="12">
    <source>
        <dbReference type="SAM" id="Phobius"/>
    </source>
</evidence>
<feature type="region of interest" description="Disordered" evidence="11">
    <location>
        <begin position="94"/>
        <end position="146"/>
    </location>
</feature>
<feature type="repeat" description="PPR" evidence="10">
    <location>
        <begin position="616"/>
        <end position="650"/>
    </location>
</feature>
<comment type="caution">
    <text evidence="14">The sequence shown here is derived from an EMBL/GenBank/DDBJ whole genome shotgun (WGS) entry which is preliminary data.</text>
</comment>
<dbReference type="EMBL" id="QEFC01000012">
    <property type="protein sequence ID" value="KAE9467790.1"/>
    <property type="molecule type" value="Genomic_DNA"/>
</dbReference>
<dbReference type="GO" id="GO:0006465">
    <property type="term" value="P:signal peptide processing"/>
    <property type="evidence" value="ECO:0007669"/>
    <property type="project" value="InterPro"/>
</dbReference>
<dbReference type="InterPro" id="IPR015927">
    <property type="entry name" value="Peptidase_S24_S26A/B/C"/>
</dbReference>
<dbReference type="InterPro" id="IPR011990">
    <property type="entry name" value="TPR-like_helical_dom_sf"/>
</dbReference>
<dbReference type="EC" id="3.4.21.89" evidence="4"/>
<evidence type="ECO:0000256" key="6">
    <source>
        <dbReference type="ARBA" id="ARBA00022692"/>
    </source>
</evidence>
<feature type="repeat" description="PPR" evidence="10">
    <location>
        <begin position="331"/>
        <end position="365"/>
    </location>
</feature>
<accession>A0A6A4MDX8</accession>
<keyword evidence="9 12" id="KW-0472">Membrane</keyword>
<dbReference type="GO" id="GO:0009003">
    <property type="term" value="F:signal peptidase activity"/>
    <property type="evidence" value="ECO:0007669"/>
    <property type="project" value="UniProtKB-EC"/>
</dbReference>
<dbReference type="Gene3D" id="1.25.40.10">
    <property type="entry name" value="Tetratricopeptide repeat domain"/>
    <property type="match status" value="5"/>
</dbReference>
<dbReference type="InterPro" id="IPR001733">
    <property type="entry name" value="Peptidase_S26B"/>
</dbReference>
<dbReference type="SUPFAM" id="SSF81901">
    <property type="entry name" value="HCP-like"/>
    <property type="match status" value="1"/>
</dbReference>
<organism evidence="14 15">
    <name type="scientific">Rhododendron williamsianum</name>
    <dbReference type="NCBI Taxonomy" id="262921"/>
    <lineage>
        <taxon>Eukaryota</taxon>
        <taxon>Viridiplantae</taxon>
        <taxon>Streptophyta</taxon>
        <taxon>Embryophyta</taxon>
        <taxon>Tracheophyta</taxon>
        <taxon>Spermatophyta</taxon>
        <taxon>Magnoliopsida</taxon>
        <taxon>eudicotyledons</taxon>
        <taxon>Gunneridae</taxon>
        <taxon>Pentapetalae</taxon>
        <taxon>asterids</taxon>
        <taxon>Ericales</taxon>
        <taxon>Ericaceae</taxon>
        <taxon>Ericoideae</taxon>
        <taxon>Rhodoreae</taxon>
        <taxon>Rhododendron</taxon>
    </lineage>
</organism>
<evidence type="ECO:0000256" key="11">
    <source>
        <dbReference type="SAM" id="MobiDB-lite"/>
    </source>
</evidence>
<feature type="repeat" description="PPR" evidence="10">
    <location>
        <begin position="686"/>
        <end position="720"/>
    </location>
</feature>
<evidence type="ECO:0000313" key="15">
    <source>
        <dbReference type="Proteomes" id="UP000428333"/>
    </source>
</evidence>
<reference evidence="14 15" key="1">
    <citation type="journal article" date="2019" name="Genome Biol. Evol.">
        <title>The Rhododendron genome and chromosomal organization provide insight into shared whole-genome duplications across the heath family (Ericaceae).</title>
        <authorList>
            <person name="Soza V.L."/>
            <person name="Lindsley D."/>
            <person name="Waalkes A."/>
            <person name="Ramage E."/>
            <person name="Patwardhan R.P."/>
            <person name="Burton J.N."/>
            <person name="Adey A."/>
            <person name="Kumar A."/>
            <person name="Qiu R."/>
            <person name="Shendure J."/>
            <person name="Hall B."/>
        </authorList>
    </citation>
    <scope>NUCLEOTIDE SEQUENCE [LARGE SCALE GENOMIC DNA]</scope>
    <source>
        <strain evidence="14">RSF 1966-606</strain>
    </source>
</reference>
<evidence type="ECO:0000256" key="10">
    <source>
        <dbReference type="PROSITE-ProRule" id="PRU00708"/>
    </source>
</evidence>
<feature type="compositionally biased region" description="Basic and acidic residues" evidence="11">
    <location>
        <begin position="94"/>
        <end position="106"/>
    </location>
</feature>
<evidence type="ECO:0000256" key="4">
    <source>
        <dbReference type="ARBA" id="ARBA00013208"/>
    </source>
</evidence>
<dbReference type="Pfam" id="PF13041">
    <property type="entry name" value="PPR_2"/>
    <property type="match status" value="5"/>
</dbReference>
<dbReference type="NCBIfam" id="TIGR02228">
    <property type="entry name" value="sigpep_I_arch"/>
    <property type="match status" value="1"/>
</dbReference>
<evidence type="ECO:0000256" key="1">
    <source>
        <dbReference type="ARBA" id="ARBA00000677"/>
    </source>
</evidence>
<evidence type="ECO:0000313" key="14">
    <source>
        <dbReference type="EMBL" id="KAE9467790.1"/>
    </source>
</evidence>
<keyword evidence="6 12" id="KW-0812">Transmembrane</keyword>
<dbReference type="PANTHER" id="PTHR45613:SF9">
    <property type="entry name" value="MITOCHONDRIAL GROUP I INTRON SPLICING FACTOR CCM1"/>
    <property type="match status" value="1"/>
</dbReference>
<dbReference type="Pfam" id="PF01535">
    <property type="entry name" value="PPR"/>
    <property type="match status" value="1"/>
</dbReference>
<comment type="similarity">
    <text evidence="3">Belongs to the peptidase S26B family.</text>
</comment>
<dbReference type="Pfam" id="PF00717">
    <property type="entry name" value="Peptidase_S24"/>
    <property type="match status" value="1"/>
</dbReference>
<evidence type="ECO:0000256" key="7">
    <source>
        <dbReference type="ARBA" id="ARBA00022737"/>
    </source>
</evidence>